<reference evidence="2" key="2">
    <citation type="submission" date="2015-01" db="EMBL/GenBank/DDBJ databases">
        <title>Evolutionary Origins and Diversification of the Mycorrhizal Mutualists.</title>
        <authorList>
            <consortium name="DOE Joint Genome Institute"/>
            <consortium name="Mycorrhizal Genomics Consortium"/>
            <person name="Kohler A."/>
            <person name="Kuo A."/>
            <person name="Nagy L.G."/>
            <person name="Floudas D."/>
            <person name="Copeland A."/>
            <person name="Barry K.W."/>
            <person name="Cichocki N."/>
            <person name="Veneault-Fourrey C."/>
            <person name="LaButti K."/>
            <person name="Lindquist E.A."/>
            <person name="Lipzen A."/>
            <person name="Lundell T."/>
            <person name="Morin E."/>
            <person name="Murat C."/>
            <person name="Riley R."/>
            <person name="Ohm R."/>
            <person name="Sun H."/>
            <person name="Tunlid A."/>
            <person name="Henrissat B."/>
            <person name="Grigoriev I.V."/>
            <person name="Hibbett D.S."/>
            <person name="Martin F."/>
        </authorList>
    </citation>
    <scope>NUCLEOTIDE SEQUENCE [LARGE SCALE GENOMIC DNA]</scope>
    <source>
        <strain evidence="2">Marx 270</strain>
    </source>
</reference>
<proteinExistence type="predicted"/>
<accession>A0A0C3NVL0</accession>
<reference evidence="1 2" key="1">
    <citation type="submission" date="2014-04" db="EMBL/GenBank/DDBJ databases">
        <authorList>
            <consortium name="DOE Joint Genome Institute"/>
            <person name="Kuo A."/>
            <person name="Kohler A."/>
            <person name="Costa M.D."/>
            <person name="Nagy L.G."/>
            <person name="Floudas D."/>
            <person name="Copeland A."/>
            <person name="Barry K.W."/>
            <person name="Cichocki N."/>
            <person name="Veneault-Fourrey C."/>
            <person name="LaButti K."/>
            <person name="Lindquist E.A."/>
            <person name="Lipzen A."/>
            <person name="Lundell T."/>
            <person name="Morin E."/>
            <person name="Murat C."/>
            <person name="Sun H."/>
            <person name="Tunlid A."/>
            <person name="Henrissat B."/>
            <person name="Grigoriev I.V."/>
            <person name="Hibbett D.S."/>
            <person name="Martin F."/>
            <person name="Nordberg H.P."/>
            <person name="Cantor M.N."/>
            <person name="Hua S.X."/>
        </authorList>
    </citation>
    <scope>NUCLEOTIDE SEQUENCE [LARGE SCALE GENOMIC DNA]</scope>
    <source>
        <strain evidence="1 2">Marx 270</strain>
    </source>
</reference>
<dbReference type="Proteomes" id="UP000054217">
    <property type="component" value="Unassembled WGS sequence"/>
</dbReference>
<organism evidence="1 2">
    <name type="scientific">Pisolithus tinctorius Marx 270</name>
    <dbReference type="NCBI Taxonomy" id="870435"/>
    <lineage>
        <taxon>Eukaryota</taxon>
        <taxon>Fungi</taxon>
        <taxon>Dikarya</taxon>
        <taxon>Basidiomycota</taxon>
        <taxon>Agaricomycotina</taxon>
        <taxon>Agaricomycetes</taxon>
        <taxon>Agaricomycetidae</taxon>
        <taxon>Boletales</taxon>
        <taxon>Sclerodermatineae</taxon>
        <taxon>Pisolithaceae</taxon>
        <taxon>Pisolithus</taxon>
    </lineage>
</organism>
<dbReference type="AlphaFoldDB" id="A0A0C3NVL0"/>
<dbReference type="HOGENOM" id="CLU_2794965_0_0_1"/>
<name>A0A0C3NVL0_PISTI</name>
<keyword evidence="2" id="KW-1185">Reference proteome</keyword>
<evidence type="ECO:0000313" key="2">
    <source>
        <dbReference type="Proteomes" id="UP000054217"/>
    </source>
</evidence>
<dbReference type="EMBL" id="KN831969">
    <property type="protein sequence ID" value="KIO04885.1"/>
    <property type="molecule type" value="Genomic_DNA"/>
</dbReference>
<sequence length="68" mass="7613">MSGGRIGFNYPRLSADQIATYLFHICFHTLGNGLFGVQGKYKHCPRGSCANGKYAKRPHVVHLVTTYR</sequence>
<evidence type="ECO:0000313" key="1">
    <source>
        <dbReference type="EMBL" id="KIO04885.1"/>
    </source>
</evidence>
<protein>
    <submittedName>
        <fullName evidence="1">Uncharacterized protein</fullName>
    </submittedName>
</protein>
<gene>
    <name evidence="1" type="ORF">M404DRAFT_541718</name>
</gene>
<dbReference type="InParanoid" id="A0A0C3NVL0"/>